<gene>
    <name evidence="2" type="ORF">D3H65_03300</name>
</gene>
<accession>A0A3B7MFF2</accession>
<keyword evidence="2" id="KW-0808">Transferase</keyword>
<dbReference type="GO" id="GO:0016740">
    <property type="term" value="F:transferase activity"/>
    <property type="evidence" value="ECO:0007669"/>
    <property type="project" value="UniProtKB-KW"/>
</dbReference>
<dbReference type="InterPro" id="IPR011009">
    <property type="entry name" value="Kinase-like_dom_sf"/>
</dbReference>
<protein>
    <submittedName>
        <fullName evidence="2">Aminoglycoside phosphotransferase family protein</fullName>
    </submittedName>
</protein>
<reference evidence="2 3" key="1">
    <citation type="submission" date="2018-09" db="EMBL/GenBank/DDBJ databases">
        <title>Genome sequencing of strain 6GH32-13.</title>
        <authorList>
            <person name="Weon H.-Y."/>
            <person name="Heo J."/>
            <person name="Kwon S.-W."/>
        </authorList>
    </citation>
    <scope>NUCLEOTIDE SEQUENCE [LARGE SCALE GENOMIC DNA]</scope>
    <source>
        <strain evidence="2 3">5GH32-13</strain>
    </source>
</reference>
<dbReference type="SUPFAM" id="SSF56112">
    <property type="entry name" value="Protein kinase-like (PK-like)"/>
    <property type="match status" value="1"/>
</dbReference>
<dbReference type="PANTHER" id="PTHR21064">
    <property type="entry name" value="AMINOGLYCOSIDE PHOSPHOTRANSFERASE DOMAIN-CONTAINING PROTEIN-RELATED"/>
    <property type="match status" value="1"/>
</dbReference>
<proteinExistence type="predicted"/>
<sequence>MSRSAGCIQPVKVNARTCQNLSGLKITSMNVDIIEAAALQFGHGKPLVSSLGNGLIHHTYKVAFTGEGNSSPIVLQNINRHMFKHPENIIYNYRLVYDVIGTGNGLHIAPLIPTHDGKWYWVDEQQLFWRATGFIADSYTQTIPNTAAEVYKTAQCFGHFTRSLNSIDTTKLKVIIPHFHDLALRYAQFEQAVSEAAISRLLKSTHVIAELRQRRKLVDFYEFIQQHPADYHTRVMHHDCKLSNILLDTTTHQALCPVDLDTIMPGLFFSDVGDMIRSMSATQDENSTQWEDIAINADFYKAIIAGYLEGIGDNFTPAEKKHIHQAGLMMVYMQSLRFVTDFLNNDVYYKIDYPEQNLNRALNQLILLEKLEEFVAEL</sequence>
<evidence type="ECO:0000259" key="1">
    <source>
        <dbReference type="Pfam" id="PF01636"/>
    </source>
</evidence>
<dbReference type="AlphaFoldDB" id="A0A3B7MFF2"/>
<evidence type="ECO:0000313" key="2">
    <source>
        <dbReference type="EMBL" id="AXY73054.1"/>
    </source>
</evidence>
<dbReference type="InterPro" id="IPR050249">
    <property type="entry name" value="Pseudomonas-type_ThrB"/>
</dbReference>
<dbReference type="Proteomes" id="UP000263900">
    <property type="component" value="Chromosome"/>
</dbReference>
<organism evidence="2 3">
    <name type="scientific">Paraflavitalea soli</name>
    <dbReference type="NCBI Taxonomy" id="2315862"/>
    <lineage>
        <taxon>Bacteria</taxon>
        <taxon>Pseudomonadati</taxon>
        <taxon>Bacteroidota</taxon>
        <taxon>Chitinophagia</taxon>
        <taxon>Chitinophagales</taxon>
        <taxon>Chitinophagaceae</taxon>
        <taxon>Paraflavitalea</taxon>
    </lineage>
</organism>
<feature type="domain" description="Aminoglycoside phosphotransferase" evidence="1">
    <location>
        <begin position="145"/>
        <end position="284"/>
    </location>
</feature>
<dbReference type="OrthoDB" id="526037at2"/>
<dbReference type="EMBL" id="CP032157">
    <property type="protein sequence ID" value="AXY73054.1"/>
    <property type="molecule type" value="Genomic_DNA"/>
</dbReference>
<dbReference type="KEGG" id="pseg:D3H65_03300"/>
<dbReference type="InterPro" id="IPR002575">
    <property type="entry name" value="Aminoglycoside_PTrfase"/>
</dbReference>
<dbReference type="Pfam" id="PF01636">
    <property type="entry name" value="APH"/>
    <property type="match status" value="1"/>
</dbReference>
<dbReference type="Gene3D" id="3.90.1200.10">
    <property type="match status" value="1"/>
</dbReference>
<keyword evidence="3" id="KW-1185">Reference proteome</keyword>
<evidence type="ECO:0000313" key="3">
    <source>
        <dbReference type="Proteomes" id="UP000263900"/>
    </source>
</evidence>
<dbReference type="PANTHER" id="PTHR21064:SF5">
    <property type="entry name" value="SLR1880 PROTEIN"/>
    <property type="match status" value="1"/>
</dbReference>
<name>A0A3B7MFF2_9BACT</name>